<feature type="region of interest" description="Disordered" evidence="1">
    <location>
        <begin position="1"/>
        <end position="55"/>
    </location>
</feature>
<sequence length="73" mass="8074">MLERLESTSKSLGSRSVSVSSLADSDSNMSFDSATAYTRREDRKRPLETGDLSLSDRSSATSIRLFQRSRALV</sequence>
<evidence type="ECO:0000313" key="3">
    <source>
        <dbReference type="Proteomes" id="UP000838878"/>
    </source>
</evidence>
<organism evidence="2 3">
    <name type="scientific">Brenthis ino</name>
    <name type="common">lesser marbled fritillary</name>
    <dbReference type="NCBI Taxonomy" id="405034"/>
    <lineage>
        <taxon>Eukaryota</taxon>
        <taxon>Metazoa</taxon>
        <taxon>Ecdysozoa</taxon>
        <taxon>Arthropoda</taxon>
        <taxon>Hexapoda</taxon>
        <taxon>Insecta</taxon>
        <taxon>Pterygota</taxon>
        <taxon>Neoptera</taxon>
        <taxon>Endopterygota</taxon>
        <taxon>Lepidoptera</taxon>
        <taxon>Glossata</taxon>
        <taxon>Ditrysia</taxon>
        <taxon>Papilionoidea</taxon>
        <taxon>Nymphalidae</taxon>
        <taxon>Heliconiinae</taxon>
        <taxon>Argynnini</taxon>
        <taxon>Brenthis</taxon>
    </lineage>
</organism>
<name>A0A8J9YCY2_9NEOP</name>
<keyword evidence="3" id="KW-1185">Reference proteome</keyword>
<dbReference type="EMBL" id="OV170223">
    <property type="protein sequence ID" value="CAH0721741.1"/>
    <property type="molecule type" value="Genomic_DNA"/>
</dbReference>
<feature type="compositionally biased region" description="Low complexity" evidence="1">
    <location>
        <begin position="8"/>
        <end position="30"/>
    </location>
</feature>
<accession>A0A8J9YCY2</accession>
<evidence type="ECO:0000313" key="2">
    <source>
        <dbReference type="EMBL" id="CAH0721741.1"/>
    </source>
</evidence>
<reference evidence="2" key="1">
    <citation type="submission" date="2021-12" db="EMBL/GenBank/DDBJ databases">
        <authorList>
            <person name="Martin H S."/>
        </authorList>
    </citation>
    <scope>NUCLEOTIDE SEQUENCE</scope>
</reference>
<gene>
    <name evidence="2" type="ORF">BINO364_LOCUS7801</name>
</gene>
<dbReference type="Proteomes" id="UP000838878">
    <property type="component" value="Chromosome 3"/>
</dbReference>
<dbReference type="AlphaFoldDB" id="A0A8J9YCY2"/>
<protein>
    <submittedName>
        <fullName evidence="2">Uncharacterized protein</fullName>
    </submittedName>
</protein>
<feature type="compositionally biased region" description="Basic and acidic residues" evidence="1">
    <location>
        <begin position="38"/>
        <end position="48"/>
    </location>
</feature>
<feature type="non-terminal residue" evidence="2">
    <location>
        <position position="73"/>
    </location>
</feature>
<evidence type="ECO:0000256" key="1">
    <source>
        <dbReference type="SAM" id="MobiDB-lite"/>
    </source>
</evidence>
<proteinExistence type="predicted"/>